<protein>
    <recommendedName>
        <fullName evidence="1">DEK-C domain-containing protein</fullName>
    </recommendedName>
</protein>
<evidence type="ECO:0000259" key="1">
    <source>
        <dbReference type="Pfam" id="PF08766"/>
    </source>
</evidence>
<organism evidence="2 3">
    <name type="scientific">Rhizopogon vesiculosus</name>
    <dbReference type="NCBI Taxonomy" id="180088"/>
    <lineage>
        <taxon>Eukaryota</taxon>
        <taxon>Fungi</taxon>
        <taxon>Dikarya</taxon>
        <taxon>Basidiomycota</taxon>
        <taxon>Agaricomycotina</taxon>
        <taxon>Agaricomycetes</taxon>
        <taxon>Agaricomycetidae</taxon>
        <taxon>Boletales</taxon>
        <taxon>Suillineae</taxon>
        <taxon>Rhizopogonaceae</taxon>
        <taxon>Rhizopogon</taxon>
    </lineage>
</organism>
<dbReference type="STRING" id="180088.A0A1J8QX46"/>
<dbReference type="EMBL" id="LVVM01003914">
    <property type="protein sequence ID" value="OJA14066.1"/>
    <property type="molecule type" value="Genomic_DNA"/>
</dbReference>
<feature type="domain" description="DEK-C" evidence="1">
    <location>
        <begin position="76"/>
        <end position="117"/>
    </location>
</feature>
<gene>
    <name evidence="2" type="ORF">AZE42_09090</name>
</gene>
<evidence type="ECO:0000313" key="3">
    <source>
        <dbReference type="Proteomes" id="UP000183567"/>
    </source>
</evidence>
<dbReference type="Gene3D" id="1.10.10.60">
    <property type="entry name" value="Homeodomain-like"/>
    <property type="match status" value="1"/>
</dbReference>
<name>A0A1J8QX46_9AGAM</name>
<dbReference type="Proteomes" id="UP000183567">
    <property type="component" value="Unassembled WGS sequence"/>
</dbReference>
<accession>A0A1J8QX46</accession>
<keyword evidence="3" id="KW-1185">Reference proteome</keyword>
<dbReference type="InterPro" id="IPR014876">
    <property type="entry name" value="DEK_C"/>
</dbReference>
<comment type="caution">
    <text evidence="2">The sequence shown here is derived from an EMBL/GenBank/DDBJ whole genome shotgun (WGS) entry which is preliminary data.</text>
</comment>
<dbReference type="AlphaFoldDB" id="A0A1J8QX46"/>
<proteinExistence type="predicted"/>
<dbReference type="Pfam" id="PF08766">
    <property type="entry name" value="DEK_C"/>
    <property type="match status" value="1"/>
</dbReference>
<sequence length="117" mass="12540">MIPPLGYQHSGSVYGGMMPQDSRGTMMMNMPMMTGGSQTGGFGMLPAIGGDTRSLLIFSMATSVNAFAGPSFNSNPTDDDFFNALWNYLSTQYLMTVTEKTAREAIMAKFPNAGLTS</sequence>
<dbReference type="SUPFAM" id="SSF109715">
    <property type="entry name" value="DEK C-terminal domain"/>
    <property type="match status" value="1"/>
</dbReference>
<dbReference type="OrthoDB" id="2675811at2759"/>
<evidence type="ECO:0000313" key="2">
    <source>
        <dbReference type="EMBL" id="OJA14066.1"/>
    </source>
</evidence>
<reference evidence="2 3" key="1">
    <citation type="submission" date="2016-03" db="EMBL/GenBank/DDBJ databases">
        <title>Comparative genomics of the ectomycorrhizal sister species Rhizopogon vinicolor and Rhizopogon vesiculosus (Basidiomycota: Boletales) reveals a divergence of the mating type B locus.</title>
        <authorList>
            <person name="Mujic A.B."/>
            <person name="Kuo A."/>
            <person name="Tritt A."/>
            <person name="Lipzen A."/>
            <person name="Chen C."/>
            <person name="Johnson J."/>
            <person name="Sharma A."/>
            <person name="Barry K."/>
            <person name="Grigoriev I.V."/>
            <person name="Spatafora J.W."/>
        </authorList>
    </citation>
    <scope>NUCLEOTIDE SEQUENCE [LARGE SCALE GENOMIC DNA]</scope>
    <source>
        <strain evidence="2 3">AM-OR11-056</strain>
    </source>
</reference>